<feature type="region of interest" description="Disordered" evidence="1">
    <location>
        <begin position="1"/>
        <end position="241"/>
    </location>
</feature>
<dbReference type="Proteomes" id="UP000809789">
    <property type="component" value="Unassembled WGS sequence"/>
</dbReference>
<dbReference type="Pfam" id="PF11976">
    <property type="entry name" value="Rad60-SLD"/>
    <property type="match status" value="1"/>
</dbReference>
<proteinExistence type="predicted"/>
<dbReference type="InterPro" id="IPR029071">
    <property type="entry name" value="Ubiquitin-like_domsf"/>
</dbReference>
<feature type="compositionally biased region" description="Low complexity" evidence="1">
    <location>
        <begin position="22"/>
        <end position="36"/>
    </location>
</feature>
<dbReference type="Gene3D" id="3.10.20.90">
    <property type="entry name" value="Phosphatidylinositol 3-kinase Catalytic Subunit, Chain A, domain 1"/>
    <property type="match status" value="1"/>
</dbReference>
<feature type="domain" description="Rad60/SUMO-like" evidence="2">
    <location>
        <begin position="384"/>
        <end position="455"/>
    </location>
</feature>
<comment type="caution">
    <text evidence="3">The sequence shown here is derived from an EMBL/GenBank/DDBJ whole genome shotgun (WGS) entry which is preliminary data.</text>
</comment>
<dbReference type="SUPFAM" id="SSF54236">
    <property type="entry name" value="Ubiquitin-like"/>
    <property type="match status" value="1"/>
</dbReference>
<dbReference type="EMBL" id="JAESVG020000010">
    <property type="protein sequence ID" value="KAG8623793.1"/>
    <property type="molecule type" value="Genomic_DNA"/>
</dbReference>
<organism evidence="3 4">
    <name type="scientific">Elsinoe batatas</name>
    <dbReference type="NCBI Taxonomy" id="2601811"/>
    <lineage>
        <taxon>Eukaryota</taxon>
        <taxon>Fungi</taxon>
        <taxon>Dikarya</taxon>
        <taxon>Ascomycota</taxon>
        <taxon>Pezizomycotina</taxon>
        <taxon>Dothideomycetes</taxon>
        <taxon>Dothideomycetidae</taxon>
        <taxon>Myriangiales</taxon>
        <taxon>Elsinoaceae</taxon>
        <taxon>Elsinoe</taxon>
    </lineage>
</organism>
<dbReference type="InterPro" id="IPR022617">
    <property type="entry name" value="Rad60/SUMO-like_dom"/>
</dbReference>
<name>A0A8K0KWB0_9PEZI</name>
<accession>A0A8K0KWB0</accession>
<gene>
    <name evidence="3" type="ORF">KVT40_008769</name>
</gene>
<keyword evidence="4" id="KW-1185">Reference proteome</keyword>
<evidence type="ECO:0000313" key="4">
    <source>
        <dbReference type="Proteomes" id="UP000809789"/>
    </source>
</evidence>
<evidence type="ECO:0000313" key="3">
    <source>
        <dbReference type="EMBL" id="KAG8623793.1"/>
    </source>
</evidence>
<evidence type="ECO:0000259" key="2">
    <source>
        <dbReference type="Pfam" id="PF11976"/>
    </source>
</evidence>
<evidence type="ECO:0000256" key="1">
    <source>
        <dbReference type="SAM" id="MobiDB-lite"/>
    </source>
</evidence>
<dbReference type="OrthoDB" id="3365399at2759"/>
<sequence length="456" mass="51501">MATEPVPAPAPKRSLFNKPKWATPSSTTPAATTTSPDDLFARKSALPSLLKENEERRRRKVEKQRKEKERERRKSPREEEERASGAGASEKRRRISEEDYKRYGLVSPAKRAQQEAEQAAKGGDDEDAVVRGKRKGKDEKKQPVTLDEDEDQDLPSAVDRKATRTSPRGKKQETITLSDNDSPDDDAELYTRSPKRPKAPSPPLDSDDEFSELAALARERRRKREREASHTPGSGDVSTPAPTIFDPIIKVLVTSPIKDTKPLLVHRKLSQRFQEIRTVWCQKQGFDEETSCKIFLIFKMRKLYDVTTCKSLGIKVDAEGTVLGSSGLGDDDEEGRVHVVAVTEEAFVDMKRKRDEARNVHLNVEEEGAVGEEKMETVEEVKKIKLLLKAKGYPDYKLIVRPTTTFDRIASAFKREYKIAEDTEVALVQDGDALPMDDKVQDTDIEDMDCLEVHIK</sequence>
<protein>
    <recommendedName>
        <fullName evidence="2">Rad60/SUMO-like domain-containing protein</fullName>
    </recommendedName>
</protein>
<feature type="compositionally biased region" description="Pro residues" evidence="1">
    <location>
        <begin position="1"/>
        <end position="10"/>
    </location>
</feature>
<feature type="compositionally biased region" description="Basic and acidic residues" evidence="1">
    <location>
        <begin position="64"/>
        <end position="83"/>
    </location>
</feature>
<reference evidence="3" key="1">
    <citation type="submission" date="2021-07" db="EMBL/GenBank/DDBJ databases">
        <title>Elsinoe batatas strain:CRI-CJ2 Genome sequencing and assembly.</title>
        <authorList>
            <person name="Huang L."/>
        </authorList>
    </citation>
    <scope>NUCLEOTIDE SEQUENCE</scope>
    <source>
        <strain evidence="3">CRI-CJ2</strain>
    </source>
</reference>
<dbReference type="AlphaFoldDB" id="A0A8K0KWB0"/>